<feature type="binding site" description="axial binding residue" evidence="13">
    <location>
        <position position="306"/>
    </location>
    <ligand>
        <name>heme</name>
        <dbReference type="ChEBI" id="CHEBI:30413"/>
    </ligand>
    <ligandPart>
        <name>Fe</name>
        <dbReference type="ChEBI" id="CHEBI:18248"/>
    </ligandPart>
</feature>
<comment type="function">
    <text evidence="13">Catalyzes the conversion of heme O to heme A by two successive hydroxylations of the methyl group at C8. The first hydroxylation forms heme I, the second hydroxylation results in an unstable dihydroxymethyl group, which spontaneously dehydrates, resulting in the formyl group of heme A.</text>
</comment>
<keyword evidence="5 13" id="KW-0479">Metal-binding</keyword>
<evidence type="ECO:0000256" key="2">
    <source>
        <dbReference type="ARBA" id="ARBA00004141"/>
    </source>
</evidence>
<evidence type="ECO:0000256" key="13">
    <source>
        <dbReference type="HAMAP-Rule" id="MF_01665"/>
    </source>
</evidence>
<comment type="cofactor">
    <cofactor evidence="1 13">
        <name>heme b</name>
        <dbReference type="ChEBI" id="CHEBI:60344"/>
    </cofactor>
</comment>
<keyword evidence="6 13" id="KW-1133">Transmembrane helix</keyword>
<dbReference type="OrthoDB" id="9793156at2"/>
<dbReference type="EC" id="1.17.99.9" evidence="13"/>
<dbReference type="HAMAP" id="MF_01665">
    <property type="entry name" value="HemeA_synth_type2"/>
    <property type="match status" value="1"/>
</dbReference>
<proteinExistence type="inferred from homology"/>
<dbReference type="RefSeq" id="WP_070064579.1">
    <property type="nucleotide sequence ID" value="NZ_MJMG01000001.1"/>
</dbReference>
<evidence type="ECO:0000256" key="4">
    <source>
        <dbReference type="ARBA" id="ARBA00022692"/>
    </source>
</evidence>
<comment type="catalytic activity">
    <reaction evidence="12">
        <text>Fe(II)-heme o + 2 A + H2O = Fe(II)-heme a + 2 AH2</text>
        <dbReference type="Rhea" id="RHEA:63388"/>
        <dbReference type="ChEBI" id="CHEBI:13193"/>
        <dbReference type="ChEBI" id="CHEBI:15377"/>
        <dbReference type="ChEBI" id="CHEBI:17499"/>
        <dbReference type="ChEBI" id="CHEBI:60530"/>
        <dbReference type="ChEBI" id="CHEBI:61715"/>
        <dbReference type="EC" id="1.17.99.9"/>
    </reaction>
    <physiologicalReaction direction="left-to-right" evidence="12">
        <dbReference type="Rhea" id="RHEA:63389"/>
    </physiologicalReaction>
</comment>
<dbReference type="GO" id="GO:0120547">
    <property type="term" value="F:heme A synthase activity"/>
    <property type="evidence" value="ECO:0007669"/>
    <property type="project" value="UniProtKB-EC"/>
</dbReference>
<evidence type="ECO:0000256" key="5">
    <source>
        <dbReference type="ARBA" id="ARBA00022723"/>
    </source>
</evidence>
<comment type="subcellular location">
    <subcellularLocation>
        <location evidence="13">Cell membrane</location>
        <topology evidence="13">Multi-pass membrane protein</topology>
    </subcellularLocation>
    <subcellularLocation>
        <location evidence="2">Membrane</location>
        <topology evidence="2">Multi-pass membrane protein</topology>
    </subcellularLocation>
</comment>
<feature type="transmembrane region" description="Helical" evidence="13">
    <location>
        <begin position="90"/>
        <end position="108"/>
    </location>
</feature>
<gene>
    <name evidence="13" type="primary">ctaA</name>
    <name evidence="14" type="ORF">BIY23_00270</name>
</gene>
<keyword evidence="3 13" id="KW-1003">Cell membrane</keyword>
<evidence type="ECO:0000256" key="6">
    <source>
        <dbReference type="ARBA" id="ARBA00022989"/>
    </source>
</evidence>
<comment type="caution">
    <text evidence="14">The sequence shown here is derived from an EMBL/GenBank/DDBJ whole genome shotgun (WGS) entry which is preliminary data.</text>
</comment>
<feature type="transmembrane region" description="Helical" evidence="13">
    <location>
        <begin position="153"/>
        <end position="172"/>
    </location>
</feature>
<dbReference type="PANTHER" id="PTHR23289:SF2">
    <property type="entry name" value="CYTOCHROME C OXIDASE ASSEMBLY PROTEIN COX15 HOMOLOG"/>
    <property type="match status" value="1"/>
</dbReference>
<dbReference type="InterPro" id="IPR023754">
    <property type="entry name" value="HemeA_Synthase_type2"/>
</dbReference>
<reference evidence="14 15" key="1">
    <citation type="submission" date="2016-09" db="EMBL/GenBank/DDBJ databases">
        <title>Genomic evidence for plant-parasitic nematodes as the earliest Wolbachia hosts.</title>
        <authorList>
            <person name="Brown A.M."/>
            <person name="Wasala S.K."/>
            <person name="Howe D.K."/>
            <person name="Peetz A.B."/>
            <person name="Zasada I.A."/>
            <person name="Denver D.R."/>
        </authorList>
    </citation>
    <scope>NUCLEOTIDE SEQUENCE [LARGE SCALE GENOMIC DNA]</scope>
    <source>
        <strain evidence="15">wPpe</strain>
    </source>
</reference>
<dbReference type="Pfam" id="PF02628">
    <property type="entry name" value="COX15-CtaA"/>
    <property type="match status" value="1"/>
</dbReference>
<feature type="transmembrane region" description="Helical" evidence="13">
    <location>
        <begin position="120"/>
        <end position="138"/>
    </location>
</feature>
<dbReference type="PANTHER" id="PTHR23289">
    <property type="entry name" value="CYTOCHROME C OXIDASE ASSEMBLY PROTEIN COX15"/>
    <property type="match status" value="1"/>
</dbReference>
<evidence type="ECO:0000313" key="15">
    <source>
        <dbReference type="Proteomes" id="UP000175679"/>
    </source>
</evidence>
<dbReference type="EMBL" id="MJMG01000001">
    <property type="protein sequence ID" value="OEY86928.1"/>
    <property type="molecule type" value="Genomic_DNA"/>
</dbReference>
<feature type="transmembrane region" description="Helical" evidence="13">
    <location>
        <begin position="7"/>
        <end position="25"/>
    </location>
</feature>
<name>A0A1E7QKD2_WOLPI</name>
<keyword evidence="7 13" id="KW-0560">Oxidoreductase</keyword>
<keyword evidence="8 13" id="KW-0408">Iron</keyword>
<comment type="pathway">
    <text evidence="11 13">Porphyrin-containing compound metabolism; heme A biosynthesis; heme A from heme O: step 1/1.</text>
</comment>
<feature type="transmembrane region" description="Helical" evidence="13">
    <location>
        <begin position="278"/>
        <end position="296"/>
    </location>
</feature>
<keyword evidence="15" id="KW-1185">Reference proteome</keyword>
<dbReference type="GO" id="GO:0046872">
    <property type="term" value="F:metal ion binding"/>
    <property type="evidence" value="ECO:0007669"/>
    <property type="project" value="UniProtKB-KW"/>
</dbReference>
<feature type="transmembrane region" description="Helical" evidence="13">
    <location>
        <begin position="193"/>
        <end position="219"/>
    </location>
</feature>
<evidence type="ECO:0000256" key="7">
    <source>
        <dbReference type="ARBA" id="ARBA00023002"/>
    </source>
</evidence>
<evidence type="ECO:0000313" key="14">
    <source>
        <dbReference type="EMBL" id="OEY86928.1"/>
    </source>
</evidence>
<dbReference type="InterPro" id="IPR003780">
    <property type="entry name" value="COX15/CtaA_fam"/>
</dbReference>
<feature type="transmembrane region" description="Helical" evidence="13">
    <location>
        <begin position="302"/>
        <end position="324"/>
    </location>
</feature>
<feature type="transmembrane region" description="Helical" evidence="13">
    <location>
        <begin position="253"/>
        <end position="271"/>
    </location>
</feature>
<dbReference type="GO" id="GO:0005886">
    <property type="term" value="C:plasma membrane"/>
    <property type="evidence" value="ECO:0007669"/>
    <property type="project" value="UniProtKB-SubCell"/>
</dbReference>
<evidence type="ECO:0000256" key="3">
    <source>
        <dbReference type="ARBA" id="ARBA00022475"/>
    </source>
</evidence>
<comment type="subunit">
    <text evidence="13">Interacts with CtaB.</text>
</comment>
<evidence type="ECO:0000256" key="12">
    <source>
        <dbReference type="ARBA" id="ARBA00048044"/>
    </source>
</evidence>
<evidence type="ECO:0000256" key="1">
    <source>
        <dbReference type="ARBA" id="ARBA00001970"/>
    </source>
</evidence>
<feature type="binding site" description="axial binding residue" evidence="13">
    <location>
        <position position="255"/>
    </location>
    <ligand>
        <name>heme</name>
        <dbReference type="ChEBI" id="CHEBI:30413"/>
    </ligand>
    <ligandPart>
        <name>Fe</name>
        <dbReference type="ChEBI" id="CHEBI:18248"/>
    </ligandPart>
</feature>
<dbReference type="GO" id="GO:0016653">
    <property type="term" value="F:oxidoreductase activity, acting on NAD(P)H, heme protein as acceptor"/>
    <property type="evidence" value="ECO:0007669"/>
    <property type="project" value="TreeGrafter"/>
</dbReference>
<sequence length="329" mass="38113">MKNTQEIWLFICCFMIILMVGIGGLTRLTGAGLSITEWKPIIGILPPFNKQAWVKEKIKYEATPEYKVYNYDISMKEFQIIYLIEYVHRLVARITGLIFILPLVYFIFKRQIASKVLVKLFVVLLLGVLQAFAGWYMVKSGLETLPHVSHYRLAFHLLLALIIFALLLYQFYDYRIRAPETKHKITNNGIRCISNILILLVLQIIFGAFVAGLNAGLIYNTFPLMDGKIIPDGLFFIQPIWLNFFENKVTIQFLHRILALLILILTIILVVRNPRTKPLLFFFIIQIILGIITLLLQRPIIIAILHQVFSFVLFGANLYFLCYLKKARN</sequence>
<evidence type="ECO:0000256" key="10">
    <source>
        <dbReference type="ARBA" id="ARBA00023136"/>
    </source>
</evidence>
<keyword evidence="4 13" id="KW-0812">Transmembrane</keyword>
<dbReference type="GO" id="GO:0006784">
    <property type="term" value="P:heme A biosynthetic process"/>
    <property type="evidence" value="ECO:0007669"/>
    <property type="project" value="UniProtKB-UniRule"/>
</dbReference>
<keyword evidence="10 13" id="KW-0472">Membrane</keyword>
<evidence type="ECO:0000256" key="11">
    <source>
        <dbReference type="ARBA" id="ARBA00044501"/>
    </source>
</evidence>
<dbReference type="Proteomes" id="UP000175679">
    <property type="component" value="Unassembled WGS sequence"/>
</dbReference>
<evidence type="ECO:0000256" key="9">
    <source>
        <dbReference type="ARBA" id="ARBA00023133"/>
    </source>
</evidence>
<accession>A0A1E7QKD2</accession>
<keyword evidence="9 13" id="KW-0350">Heme biosynthesis</keyword>
<dbReference type="AlphaFoldDB" id="A0A1E7QKD2"/>
<evidence type="ECO:0000256" key="8">
    <source>
        <dbReference type="ARBA" id="ARBA00023004"/>
    </source>
</evidence>
<dbReference type="UniPathway" id="UPA00269">
    <property type="reaction ID" value="UER00713"/>
</dbReference>
<comment type="similarity">
    <text evidence="13">Belongs to the COX15/CtaA family. Type 2 subfamily.</text>
</comment>
<protein>
    <recommendedName>
        <fullName evidence="13">Heme A synthase</fullName>
        <shortName evidence="13">HAS</shortName>
        <ecNumber evidence="13">1.17.99.9</ecNumber>
    </recommendedName>
    <alternativeName>
        <fullName evidence="13">Cytochrome aa3-controlling protein</fullName>
    </alternativeName>
</protein>
<organism evidence="14 15">
    <name type="scientific">Wolbachia pipientis</name>
    <dbReference type="NCBI Taxonomy" id="955"/>
    <lineage>
        <taxon>Bacteria</taxon>
        <taxon>Pseudomonadati</taxon>
        <taxon>Pseudomonadota</taxon>
        <taxon>Alphaproteobacteria</taxon>
        <taxon>Rickettsiales</taxon>
        <taxon>Anaplasmataceae</taxon>
        <taxon>Wolbachieae</taxon>
        <taxon>Wolbachia</taxon>
    </lineage>
</organism>